<keyword evidence="1" id="KW-1003">Cell membrane</keyword>
<evidence type="ECO:0000313" key="4">
    <source>
        <dbReference type="Proteomes" id="UP001596270"/>
    </source>
</evidence>
<keyword evidence="1" id="KW-0443">Lipid metabolism</keyword>
<proteinExistence type="inferred from homology"/>
<feature type="active site" evidence="1">
    <location>
        <position position="321"/>
    </location>
</feature>
<dbReference type="PANTHER" id="PTHR21248">
    <property type="entry name" value="CARDIOLIPIN SYNTHASE"/>
    <property type="match status" value="1"/>
</dbReference>
<dbReference type="InterPro" id="IPR030872">
    <property type="entry name" value="Cardiolipin_synth_ClsB"/>
</dbReference>
<name>A0ABW1U721_9BURK</name>
<dbReference type="NCBIfam" id="NF008427">
    <property type="entry name" value="PRK11263.1"/>
    <property type="match status" value="1"/>
</dbReference>
<keyword evidence="1" id="KW-0444">Lipid biosynthesis</keyword>
<feature type="active site" evidence="1">
    <location>
        <position position="326"/>
    </location>
</feature>
<dbReference type="CDD" id="cd09110">
    <property type="entry name" value="PLDc_CLS_1"/>
    <property type="match status" value="1"/>
</dbReference>
<dbReference type="PROSITE" id="PS50035">
    <property type="entry name" value="PLD"/>
    <property type="match status" value="2"/>
</dbReference>
<keyword evidence="1" id="KW-1208">Phospholipid metabolism</keyword>
<evidence type="ECO:0000313" key="3">
    <source>
        <dbReference type="EMBL" id="MFC6284768.1"/>
    </source>
</evidence>
<dbReference type="Pfam" id="PF13091">
    <property type="entry name" value="PLDc_2"/>
    <property type="match status" value="2"/>
</dbReference>
<feature type="active site" evidence="1">
    <location>
        <position position="114"/>
    </location>
</feature>
<dbReference type="SUPFAM" id="SSF56024">
    <property type="entry name" value="Phospholipase D/nuclease"/>
    <property type="match status" value="2"/>
</dbReference>
<dbReference type="CDD" id="cd09159">
    <property type="entry name" value="PLDc_ybhO_like_2"/>
    <property type="match status" value="1"/>
</dbReference>
<comment type="catalytic activity">
    <reaction evidence="1">
        <text>2 a 1,2-diacyl-sn-glycero-3-phospho-(1'-sn-glycerol) = a cardiolipin + glycerol</text>
        <dbReference type="Rhea" id="RHEA:31451"/>
        <dbReference type="ChEBI" id="CHEBI:17754"/>
        <dbReference type="ChEBI" id="CHEBI:62237"/>
        <dbReference type="ChEBI" id="CHEBI:64716"/>
    </reaction>
</comment>
<dbReference type="Proteomes" id="UP001596270">
    <property type="component" value="Unassembled WGS sequence"/>
</dbReference>
<keyword evidence="4" id="KW-1185">Reference proteome</keyword>
<sequence length="410" mass="44891">MFQKSPGLRLLQGGRAYFPALIEAIDEAVAWVQFETYIFDVHGTGTGVAEALLRAAGRGVTVQVLVDGIGSEALAPEWQQKITDAGIQWCVYSPLGTGLGGLGLLMPNRWRRLHRKLCVIDQRIVFCGGINVLDDFYDPYYGELQAPRFDFAVAVTGPLAVEAADAAALLWWRVQAGYSARQSHLGTAWEKFRAAGYGGRTSAARLAGPAGAGHAVTTPGTKAALVLRDNLRNRNSIEKAYRRAIGKAHQEILIANAYFVPGGKLRRALIRAARRGVRVTLLLQGKYEYFMQYHAARPVYGALLKAGIEIHEYEASFLHAKVAVIDGHWATVGSSNLDPLSLLLAREANVVVEDKVFAGELREALCAAIDGHGRRLDPSAYSHRPLRQRVLDQLAYALMRLAIFVAGKRY</sequence>
<accession>A0ABW1U721</accession>
<keyword evidence="1" id="KW-0594">Phospholipid biosynthesis</keyword>
<comment type="similarity">
    <text evidence="1">Belongs to the phospholipase D family. Cardiolipin synthase subfamily. ClsB sub-subfamily.</text>
</comment>
<dbReference type="Gene3D" id="3.30.870.10">
    <property type="entry name" value="Endonuclease Chain A"/>
    <property type="match status" value="2"/>
</dbReference>
<comment type="function">
    <text evidence="1">Catalyzes the phosphatidyl group transfer from one phosphatidylglycerol molecule to another to form cardiolipin (CL) (diphosphatidylglycerol) and glycerol.</text>
</comment>
<feature type="active site" evidence="1">
    <location>
        <position position="121"/>
    </location>
</feature>
<comment type="caution">
    <text evidence="3">The sequence shown here is derived from an EMBL/GenBank/DDBJ whole genome shotgun (WGS) entry which is preliminary data.</text>
</comment>
<comment type="subcellular location">
    <subcellularLocation>
        <location evidence="1">Cell membrane</location>
        <topology evidence="1">Peripheral membrane protein</topology>
    </subcellularLocation>
</comment>
<keyword evidence="1 3" id="KW-0808">Transferase</keyword>
<dbReference type="EMBL" id="JBHSRS010000084">
    <property type="protein sequence ID" value="MFC6284768.1"/>
    <property type="molecule type" value="Genomic_DNA"/>
</dbReference>
<gene>
    <name evidence="1 3" type="primary">clsB</name>
    <name evidence="3" type="ORF">ACFQND_26375</name>
</gene>
<keyword evidence="1" id="KW-0472">Membrane</keyword>
<dbReference type="RefSeq" id="WP_377415119.1">
    <property type="nucleotide sequence ID" value="NZ_JBHSRS010000084.1"/>
</dbReference>
<feature type="domain" description="PLD phosphodiesterase" evidence="2">
    <location>
        <begin position="109"/>
        <end position="136"/>
    </location>
</feature>
<organism evidence="3 4">
    <name type="scientific">Polaromonas aquatica</name>
    <dbReference type="NCBI Taxonomy" id="332657"/>
    <lineage>
        <taxon>Bacteria</taxon>
        <taxon>Pseudomonadati</taxon>
        <taxon>Pseudomonadota</taxon>
        <taxon>Betaproteobacteria</taxon>
        <taxon>Burkholderiales</taxon>
        <taxon>Comamonadaceae</taxon>
        <taxon>Polaromonas</taxon>
    </lineage>
</organism>
<protein>
    <recommendedName>
        <fullName evidence="1">Cardiolipin synthase B</fullName>
        <shortName evidence="1">CL synthase</shortName>
        <ecNumber evidence="1">2.7.8.-</ecNumber>
    </recommendedName>
</protein>
<feature type="domain" description="PLD phosphodiesterase" evidence="2">
    <location>
        <begin position="314"/>
        <end position="341"/>
    </location>
</feature>
<dbReference type="EC" id="2.7.8.-" evidence="1"/>
<feature type="active site" evidence="1">
    <location>
        <position position="116"/>
    </location>
</feature>
<dbReference type="HAMAP" id="MF_01917">
    <property type="entry name" value="Cardiolipin_synth_ClsB"/>
    <property type="match status" value="1"/>
</dbReference>
<dbReference type="InterPro" id="IPR001736">
    <property type="entry name" value="PLipase_D/transphosphatidylase"/>
</dbReference>
<dbReference type="SMART" id="SM00155">
    <property type="entry name" value="PLDc"/>
    <property type="match status" value="2"/>
</dbReference>
<evidence type="ECO:0000256" key="1">
    <source>
        <dbReference type="HAMAP-Rule" id="MF_01917"/>
    </source>
</evidence>
<feature type="active site" evidence="1">
    <location>
        <position position="319"/>
    </location>
</feature>
<evidence type="ECO:0000259" key="2">
    <source>
        <dbReference type="PROSITE" id="PS50035"/>
    </source>
</evidence>
<reference evidence="4" key="1">
    <citation type="journal article" date="2019" name="Int. J. Syst. Evol. Microbiol.">
        <title>The Global Catalogue of Microorganisms (GCM) 10K type strain sequencing project: providing services to taxonomists for standard genome sequencing and annotation.</title>
        <authorList>
            <consortium name="The Broad Institute Genomics Platform"/>
            <consortium name="The Broad Institute Genome Sequencing Center for Infectious Disease"/>
            <person name="Wu L."/>
            <person name="Ma J."/>
        </authorList>
    </citation>
    <scope>NUCLEOTIDE SEQUENCE [LARGE SCALE GENOMIC DNA]</scope>
    <source>
        <strain evidence="4">CCUG 39402</strain>
    </source>
</reference>
<dbReference type="InterPro" id="IPR025202">
    <property type="entry name" value="PLD-like_dom"/>
</dbReference>
<dbReference type="GO" id="GO:0016740">
    <property type="term" value="F:transferase activity"/>
    <property type="evidence" value="ECO:0007669"/>
    <property type="project" value="UniProtKB-KW"/>
</dbReference>
<dbReference type="PANTHER" id="PTHR21248:SF22">
    <property type="entry name" value="PHOSPHOLIPASE D"/>
    <property type="match status" value="1"/>
</dbReference>